<dbReference type="EMBL" id="JARBHB010000003">
    <property type="protein sequence ID" value="KAJ8889384.1"/>
    <property type="molecule type" value="Genomic_DNA"/>
</dbReference>
<accession>A0ABQ9HYE0</accession>
<protein>
    <submittedName>
        <fullName evidence="1">Uncharacterized protein</fullName>
    </submittedName>
</protein>
<organism evidence="1 2">
    <name type="scientific">Dryococelus australis</name>
    <dbReference type="NCBI Taxonomy" id="614101"/>
    <lineage>
        <taxon>Eukaryota</taxon>
        <taxon>Metazoa</taxon>
        <taxon>Ecdysozoa</taxon>
        <taxon>Arthropoda</taxon>
        <taxon>Hexapoda</taxon>
        <taxon>Insecta</taxon>
        <taxon>Pterygota</taxon>
        <taxon>Neoptera</taxon>
        <taxon>Polyneoptera</taxon>
        <taxon>Phasmatodea</taxon>
        <taxon>Verophasmatodea</taxon>
        <taxon>Anareolatae</taxon>
        <taxon>Phasmatidae</taxon>
        <taxon>Eurycanthinae</taxon>
        <taxon>Dryococelus</taxon>
    </lineage>
</organism>
<name>A0ABQ9HYE0_9NEOP</name>
<dbReference type="Proteomes" id="UP001159363">
    <property type="component" value="Chromosome 3"/>
</dbReference>
<proteinExistence type="predicted"/>
<keyword evidence="2" id="KW-1185">Reference proteome</keyword>
<sequence length="94" mass="10736">MYQAYACTNKGLKYMLTVIVCYINMHGVTAVDPKTYKLILAKNSTILPSSIDEKTQTDMCKRFSVQGSYKWFDMLPKPINAIIINLTIRWLPGL</sequence>
<comment type="caution">
    <text evidence="1">The sequence shown here is derived from an EMBL/GenBank/DDBJ whole genome shotgun (WGS) entry which is preliminary data.</text>
</comment>
<gene>
    <name evidence="1" type="ORF">PR048_008883</name>
</gene>
<evidence type="ECO:0000313" key="2">
    <source>
        <dbReference type="Proteomes" id="UP001159363"/>
    </source>
</evidence>
<evidence type="ECO:0000313" key="1">
    <source>
        <dbReference type="EMBL" id="KAJ8889384.1"/>
    </source>
</evidence>
<reference evidence="1 2" key="1">
    <citation type="submission" date="2023-02" db="EMBL/GenBank/DDBJ databases">
        <title>LHISI_Scaffold_Assembly.</title>
        <authorList>
            <person name="Stuart O.P."/>
            <person name="Cleave R."/>
            <person name="Magrath M.J.L."/>
            <person name="Mikheyev A.S."/>
        </authorList>
    </citation>
    <scope>NUCLEOTIDE SEQUENCE [LARGE SCALE GENOMIC DNA]</scope>
    <source>
        <strain evidence="1">Daus_M_001</strain>
        <tissue evidence="1">Leg muscle</tissue>
    </source>
</reference>